<keyword evidence="2" id="KW-1185">Reference proteome</keyword>
<organism evidence="1 2">
    <name type="scientific">Lindgomyces ingoldianus</name>
    <dbReference type="NCBI Taxonomy" id="673940"/>
    <lineage>
        <taxon>Eukaryota</taxon>
        <taxon>Fungi</taxon>
        <taxon>Dikarya</taxon>
        <taxon>Ascomycota</taxon>
        <taxon>Pezizomycotina</taxon>
        <taxon>Dothideomycetes</taxon>
        <taxon>Pleosporomycetidae</taxon>
        <taxon>Pleosporales</taxon>
        <taxon>Lindgomycetaceae</taxon>
        <taxon>Lindgomyces</taxon>
    </lineage>
</organism>
<evidence type="ECO:0000313" key="2">
    <source>
        <dbReference type="Proteomes" id="UP000799755"/>
    </source>
</evidence>
<evidence type="ECO:0000313" key="1">
    <source>
        <dbReference type="EMBL" id="KAF2476328.1"/>
    </source>
</evidence>
<dbReference type="Proteomes" id="UP000799755">
    <property type="component" value="Unassembled WGS sequence"/>
</dbReference>
<gene>
    <name evidence="1" type="ORF">BDR25DRAFT_65251</name>
</gene>
<comment type="caution">
    <text evidence="1">The sequence shown here is derived from an EMBL/GenBank/DDBJ whole genome shotgun (WGS) entry which is preliminary data.</text>
</comment>
<dbReference type="EMBL" id="MU003494">
    <property type="protein sequence ID" value="KAF2476328.1"/>
    <property type="molecule type" value="Genomic_DNA"/>
</dbReference>
<protein>
    <submittedName>
        <fullName evidence="1">Uncharacterized protein</fullName>
    </submittedName>
</protein>
<sequence length="250" mass="28047">MAFRRNHANPSRVSVEKIWASSNPEVSTGDDARHEADERTAEDCLIRQAINYLAKEGETDSTQTYANRVEYIEEYIIQLYGEMRHLFEPKLYRQLRSMVWGGQRGLKRFEEGNIDIAESANNDMEEVEPGEALYRNESDFEDIHKAAQELQLVVRNPQPNQATAAESNSDKGRAKQSGDVELNKHSKVSHPSSTMSSNIKPVEEPVPATAVRRLMPTTAPSRPALGRNAPNALVTEKEWLYGGAHNGVEV</sequence>
<proteinExistence type="predicted"/>
<name>A0ACB6RAI9_9PLEO</name>
<reference evidence="1" key="1">
    <citation type="journal article" date="2020" name="Stud. Mycol.">
        <title>101 Dothideomycetes genomes: a test case for predicting lifestyles and emergence of pathogens.</title>
        <authorList>
            <person name="Haridas S."/>
            <person name="Albert R."/>
            <person name="Binder M."/>
            <person name="Bloem J."/>
            <person name="Labutti K."/>
            <person name="Salamov A."/>
            <person name="Andreopoulos B."/>
            <person name="Baker S."/>
            <person name="Barry K."/>
            <person name="Bills G."/>
            <person name="Bluhm B."/>
            <person name="Cannon C."/>
            <person name="Castanera R."/>
            <person name="Culley D."/>
            <person name="Daum C."/>
            <person name="Ezra D."/>
            <person name="Gonzalez J."/>
            <person name="Henrissat B."/>
            <person name="Kuo A."/>
            <person name="Liang C."/>
            <person name="Lipzen A."/>
            <person name="Lutzoni F."/>
            <person name="Magnuson J."/>
            <person name="Mondo S."/>
            <person name="Nolan M."/>
            <person name="Ohm R."/>
            <person name="Pangilinan J."/>
            <person name="Park H.-J."/>
            <person name="Ramirez L."/>
            <person name="Alfaro M."/>
            <person name="Sun H."/>
            <person name="Tritt A."/>
            <person name="Yoshinaga Y."/>
            <person name="Zwiers L.-H."/>
            <person name="Turgeon B."/>
            <person name="Goodwin S."/>
            <person name="Spatafora J."/>
            <person name="Crous P."/>
            <person name="Grigoriev I."/>
        </authorList>
    </citation>
    <scope>NUCLEOTIDE SEQUENCE</scope>
    <source>
        <strain evidence="1">ATCC 200398</strain>
    </source>
</reference>
<accession>A0ACB6RAI9</accession>